<dbReference type="Proteomes" id="UP000008983">
    <property type="component" value="Unassembled WGS sequence"/>
</dbReference>
<protein>
    <recommendedName>
        <fullName evidence="5">CN hydrolase domain-containing protein</fullName>
    </recommendedName>
</protein>
<dbReference type="GeneID" id="14905694"/>
<evidence type="ECO:0000259" key="1">
    <source>
        <dbReference type="Pfam" id="PF00795"/>
    </source>
</evidence>
<evidence type="ECO:0000259" key="2">
    <source>
        <dbReference type="Pfam" id="PF04564"/>
    </source>
</evidence>
<dbReference type="Gene3D" id="3.60.110.10">
    <property type="entry name" value="Carbon-nitrogen hydrolase"/>
    <property type="match status" value="1"/>
</dbReference>
<dbReference type="PANTHER" id="PTHR23088">
    <property type="entry name" value="NITRILASE-RELATED"/>
    <property type="match status" value="1"/>
</dbReference>
<keyword evidence="4" id="KW-1185">Reference proteome</keyword>
<dbReference type="Pfam" id="PF04564">
    <property type="entry name" value="U-box"/>
    <property type="match status" value="1"/>
</dbReference>
<feature type="domain" description="U-box" evidence="2">
    <location>
        <begin position="1"/>
        <end position="48"/>
    </location>
</feature>
<dbReference type="InParanoid" id="G0QYX4"/>
<dbReference type="GO" id="GO:0004842">
    <property type="term" value="F:ubiquitin-protein transferase activity"/>
    <property type="evidence" value="ECO:0007669"/>
    <property type="project" value="InterPro"/>
</dbReference>
<dbReference type="OrthoDB" id="20295at2759"/>
<dbReference type="SUPFAM" id="SSF56317">
    <property type="entry name" value="Carbon-nitrogen hydrolase"/>
    <property type="match status" value="1"/>
</dbReference>
<dbReference type="Pfam" id="PF00795">
    <property type="entry name" value="CN_hydrolase"/>
    <property type="match status" value="1"/>
</dbReference>
<evidence type="ECO:0008006" key="5">
    <source>
        <dbReference type="Google" id="ProtNLM"/>
    </source>
</evidence>
<dbReference type="InterPro" id="IPR003613">
    <property type="entry name" value="Ubox_domain"/>
</dbReference>
<dbReference type="InterPro" id="IPR036526">
    <property type="entry name" value="C-N_Hydrolase_sf"/>
</dbReference>
<organism evidence="3 4">
    <name type="scientific">Ichthyophthirius multifiliis</name>
    <name type="common">White spot disease agent</name>
    <name type="synonym">Ich</name>
    <dbReference type="NCBI Taxonomy" id="5932"/>
    <lineage>
        <taxon>Eukaryota</taxon>
        <taxon>Sar</taxon>
        <taxon>Alveolata</taxon>
        <taxon>Ciliophora</taxon>
        <taxon>Intramacronucleata</taxon>
        <taxon>Oligohymenophorea</taxon>
        <taxon>Hymenostomatida</taxon>
        <taxon>Ophryoglenina</taxon>
        <taxon>Ichthyophthirius</taxon>
    </lineage>
</organism>
<dbReference type="eggNOG" id="KOG0807">
    <property type="taxonomic scope" value="Eukaryota"/>
</dbReference>
<sequence>MINPVKLPVSEVIVDKISIQKHLLNDQCDPYTRDILKQKKNINTYNQKKSSISAAQSGEHYMERKSFGHSLVVDPWGEVLLDMGEEVGVGVVEIDLEKISEVRRGLPALEHVRNDVYVLKEKL</sequence>
<feature type="domain" description="CN hydrolase" evidence="1">
    <location>
        <begin position="52"/>
        <end position="104"/>
    </location>
</feature>
<dbReference type="PANTHER" id="PTHR23088:SF27">
    <property type="entry name" value="DEAMINATED GLUTATHIONE AMIDASE"/>
    <property type="match status" value="1"/>
</dbReference>
<dbReference type="InterPro" id="IPR003010">
    <property type="entry name" value="C-N_Hydrolase"/>
</dbReference>
<dbReference type="GO" id="GO:0016567">
    <property type="term" value="P:protein ubiquitination"/>
    <property type="evidence" value="ECO:0007669"/>
    <property type="project" value="InterPro"/>
</dbReference>
<dbReference type="AlphaFoldDB" id="G0QYX4"/>
<evidence type="ECO:0000313" key="3">
    <source>
        <dbReference type="EMBL" id="EGR29589.1"/>
    </source>
</evidence>
<gene>
    <name evidence="3" type="ORF">IMG5_153100</name>
</gene>
<dbReference type="STRING" id="857967.G0QYX4"/>
<dbReference type="RefSeq" id="XP_004030825.1">
    <property type="nucleotide sequence ID" value="XM_004030777.1"/>
</dbReference>
<dbReference type="SUPFAM" id="SSF57850">
    <property type="entry name" value="RING/U-box"/>
    <property type="match status" value="1"/>
</dbReference>
<proteinExistence type="predicted"/>
<evidence type="ECO:0000313" key="4">
    <source>
        <dbReference type="Proteomes" id="UP000008983"/>
    </source>
</evidence>
<dbReference type="EMBL" id="GL984131">
    <property type="protein sequence ID" value="EGR29589.1"/>
    <property type="molecule type" value="Genomic_DNA"/>
</dbReference>
<accession>G0QYX4</accession>
<reference evidence="3 4" key="1">
    <citation type="submission" date="2011-07" db="EMBL/GenBank/DDBJ databases">
        <authorList>
            <person name="Coyne R."/>
            <person name="Brami D."/>
            <person name="Johnson J."/>
            <person name="Hostetler J."/>
            <person name="Hannick L."/>
            <person name="Clark T."/>
            <person name="Cassidy-Hanley D."/>
            <person name="Inman J."/>
        </authorList>
    </citation>
    <scope>NUCLEOTIDE SEQUENCE [LARGE SCALE GENOMIC DNA]</scope>
    <source>
        <strain evidence="3 4">G5</strain>
    </source>
</reference>
<name>G0QYX4_ICHMU</name>